<reference evidence="1 2" key="1">
    <citation type="journal article" date="2013" name="PLoS Genet.">
        <title>Expanding the Marine Virosphere Using Metagenomics.</title>
        <authorList>
            <person name="Mizuno C.M."/>
            <person name="Rodriguez-Valera F."/>
            <person name="Kimes N.E."/>
            <person name="Ghai R."/>
        </authorList>
    </citation>
    <scope>NUCLEOTIDE SEQUENCE [LARGE SCALE GENOMIC DNA]</scope>
    <source>
        <strain evidence="1">UvMED-CGR-U-MedDCM-OCT-S45-C18</strain>
    </source>
</reference>
<keyword evidence="2" id="KW-1185">Reference proteome</keyword>
<protein>
    <submittedName>
        <fullName evidence="1">Uncharacterized protein</fullName>
    </submittedName>
</protein>
<name>A0A6S4PIH7_9CAUD</name>
<dbReference type="GeneID" id="55412322"/>
<dbReference type="EMBL" id="AP013544">
    <property type="protein sequence ID" value="BAQ94256.1"/>
    <property type="molecule type" value="Genomic_DNA"/>
</dbReference>
<organism evidence="1 2">
    <name type="scientific">uncultured phage_MedDCM-OCT-S45-C18</name>
    <dbReference type="NCBI Taxonomy" id="2741072"/>
    <lineage>
        <taxon>Viruses</taxon>
        <taxon>Duplodnaviria</taxon>
        <taxon>Heunggongvirae</taxon>
        <taxon>Uroviricota</taxon>
        <taxon>Caudoviricetes</taxon>
        <taxon>Autographivirales</taxon>
        <taxon>Ayaqvirus</taxon>
        <taxon>Ayaqvirus S45C18</taxon>
    </lineage>
</organism>
<sequence length="62" mass="6653">MSSIITYIIDNTQELLAALSMVVAACSAIAALTPTPADDGWVKKLYKVVDFLALNIGRAKQK</sequence>
<proteinExistence type="predicted"/>
<dbReference type="RefSeq" id="YP_009777798.1">
    <property type="nucleotide sequence ID" value="NC_047704.1"/>
</dbReference>
<dbReference type="KEGG" id="vg:55412322"/>
<dbReference type="Proteomes" id="UP000505037">
    <property type="component" value="Segment"/>
</dbReference>
<evidence type="ECO:0000313" key="2">
    <source>
        <dbReference type="Proteomes" id="UP000505037"/>
    </source>
</evidence>
<evidence type="ECO:0000313" key="1">
    <source>
        <dbReference type="EMBL" id="BAQ94256.1"/>
    </source>
</evidence>
<accession>A0A6S4PIH7</accession>